<name>A0A382SDC5_9ZZZZ</name>
<gene>
    <name evidence="1" type="ORF">METZ01_LOCUS360416</name>
</gene>
<evidence type="ECO:0008006" key="2">
    <source>
        <dbReference type="Google" id="ProtNLM"/>
    </source>
</evidence>
<evidence type="ECO:0000313" key="1">
    <source>
        <dbReference type="EMBL" id="SVD07562.1"/>
    </source>
</evidence>
<feature type="non-terminal residue" evidence="1">
    <location>
        <position position="1"/>
    </location>
</feature>
<reference evidence="1" key="1">
    <citation type="submission" date="2018-05" db="EMBL/GenBank/DDBJ databases">
        <authorList>
            <person name="Lanie J.A."/>
            <person name="Ng W.-L."/>
            <person name="Kazmierczak K.M."/>
            <person name="Andrzejewski T.M."/>
            <person name="Davidsen T.M."/>
            <person name="Wayne K.J."/>
            <person name="Tettelin H."/>
            <person name="Glass J.I."/>
            <person name="Rusch D."/>
            <person name="Podicherti R."/>
            <person name="Tsui H.-C.T."/>
            <person name="Winkler M.E."/>
        </authorList>
    </citation>
    <scope>NUCLEOTIDE SEQUENCE</scope>
</reference>
<protein>
    <recommendedName>
        <fullName evidence="2">DUF35 domain-containing protein</fullName>
    </recommendedName>
</protein>
<dbReference type="EMBL" id="UINC01128049">
    <property type="protein sequence ID" value="SVD07562.1"/>
    <property type="molecule type" value="Genomic_DNA"/>
</dbReference>
<accession>A0A382SDC5</accession>
<organism evidence="1">
    <name type="scientific">marine metagenome</name>
    <dbReference type="NCBI Taxonomy" id="408172"/>
    <lineage>
        <taxon>unclassified sequences</taxon>
        <taxon>metagenomes</taxon>
        <taxon>ecological metagenomes</taxon>
    </lineage>
</organism>
<dbReference type="AlphaFoldDB" id="A0A382SDC5"/>
<proteinExistence type="predicted"/>
<sequence length="53" mass="5776">VIALEDAGQPPCYMLSHLRESPIGQAKVGDLVEVIFEVTPATGQKVPEWRVVT</sequence>